<evidence type="ECO:0000256" key="6">
    <source>
        <dbReference type="SAM" id="Phobius"/>
    </source>
</evidence>
<comment type="subcellular location">
    <subcellularLocation>
        <location evidence="1">Golgi apparatus membrane</location>
        <topology evidence="1">Single-pass type II membrane protein</topology>
    </subcellularLocation>
</comment>
<evidence type="ECO:0000256" key="3">
    <source>
        <dbReference type="ARBA" id="ARBA00022676"/>
    </source>
</evidence>
<dbReference type="InterPro" id="IPR004263">
    <property type="entry name" value="Exostosin"/>
</dbReference>
<keyword evidence="3" id="KW-0328">Glycosyltransferase</keyword>
<proteinExistence type="inferred from homology"/>
<feature type="domain" description="Exostosin GT47" evidence="7">
    <location>
        <begin position="214"/>
        <end position="493"/>
    </location>
</feature>
<dbReference type="EMBL" id="QZWG01000003">
    <property type="protein sequence ID" value="RZC21410.1"/>
    <property type="molecule type" value="Genomic_DNA"/>
</dbReference>
<evidence type="ECO:0000259" key="7">
    <source>
        <dbReference type="Pfam" id="PF03016"/>
    </source>
</evidence>
<protein>
    <submittedName>
        <fullName evidence="8">Putative glycosyltransferase isoform B</fullName>
    </submittedName>
</protein>
<comment type="caution">
    <text evidence="8">The sequence shown here is derived from an EMBL/GenBank/DDBJ whole genome shotgun (WGS) entry which is preliminary data.</text>
</comment>
<keyword evidence="4" id="KW-0735">Signal-anchor</keyword>
<evidence type="ECO:0000256" key="5">
    <source>
        <dbReference type="ARBA" id="ARBA00023034"/>
    </source>
</evidence>
<feature type="transmembrane region" description="Helical" evidence="6">
    <location>
        <begin position="16"/>
        <end position="34"/>
    </location>
</feature>
<accession>A0A445LDW2</accession>
<sequence length="546" mass="61599">MGGVRWGQESSSSMKLLLFMVPLVLVAGLVFILGPNPSSWVSFANAPVLLGGSVITSSSSTSSGAVTVTDPSEAKQREGLVVVAVENRGGEKAISDDTDFNHSSTPPFSVQAIQTPQQPVIMTHRFIYHNKDEQNVSQLSPNVTPVNESYVPPERPKLQRKLSILDRTEAGLIQARAAISEARNGNQTQDKDYVPVGPMYNNANAFHRSYLEMEKQFKVFVYEEGEPPVFHNGPCKSIYSMEGNFIHAIEMNDQFRTRDPEKAHVFFLPFSVAMLVQFVYVRDSHDFGPIKKTVTDYVNVIAGRYPYWNRSLGADHFYLACHDWGPETSRSIPNLNENSIRVLCNANTSEGFKPSKDVSFPEINLQTGSINGFIGGPSASGRPLLAFFAGGLHGPIRPVLLEHWENRDEDIQVHKYLPKGVSYYEMLRKSRFCLCPSGYEVASPRVVEAIYTGCVPVLISDHYVPPFNDVLNWKSFSVEVSVKDIPRLKEILLSISPRHYIRMQRRVGLVRRHFEVHSPPKRYDVFHMILHSVWLRRLNFRVHHDQ</sequence>
<dbReference type="Proteomes" id="UP000289340">
    <property type="component" value="Chromosome 3"/>
</dbReference>
<organism evidence="8 9">
    <name type="scientific">Glycine soja</name>
    <name type="common">Wild soybean</name>
    <dbReference type="NCBI Taxonomy" id="3848"/>
    <lineage>
        <taxon>Eukaryota</taxon>
        <taxon>Viridiplantae</taxon>
        <taxon>Streptophyta</taxon>
        <taxon>Embryophyta</taxon>
        <taxon>Tracheophyta</taxon>
        <taxon>Spermatophyta</taxon>
        <taxon>Magnoliopsida</taxon>
        <taxon>eudicotyledons</taxon>
        <taxon>Gunneridae</taxon>
        <taxon>Pentapetalae</taxon>
        <taxon>rosids</taxon>
        <taxon>fabids</taxon>
        <taxon>Fabales</taxon>
        <taxon>Fabaceae</taxon>
        <taxon>Papilionoideae</taxon>
        <taxon>50 kb inversion clade</taxon>
        <taxon>NPAAA clade</taxon>
        <taxon>indigoferoid/millettioid clade</taxon>
        <taxon>Phaseoleae</taxon>
        <taxon>Glycine</taxon>
        <taxon>Glycine subgen. Soja</taxon>
    </lineage>
</organism>
<name>A0A445LDW2_GLYSO</name>
<evidence type="ECO:0000313" key="8">
    <source>
        <dbReference type="EMBL" id="RZC21410.1"/>
    </source>
</evidence>
<dbReference type="GO" id="GO:0000139">
    <property type="term" value="C:Golgi membrane"/>
    <property type="evidence" value="ECO:0007669"/>
    <property type="project" value="UniProtKB-SubCell"/>
</dbReference>
<gene>
    <name evidence="8" type="ORF">D0Y65_007592</name>
</gene>
<evidence type="ECO:0000313" key="9">
    <source>
        <dbReference type="Proteomes" id="UP000289340"/>
    </source>
</evidence>
<evidence type="ECO:0000256" key="2">
    <source>
        <dbReference type="ARBA" id="ARBA00010271"/>
    </source>
</evidence>
<keyword evidence="6" id="KW-0812">Transmembrane</keyword>
<evidence type="ECO:0000256" key="4">
    <source>
        <dbReference type="ARBA" id="ARBA00022968"/>
    </source>
</evidence>
<dbReference type="PANTHER" id="PTHR11062">
    <property type="entry name" value="EXOSTOSIN HEPARAN SULFATE GLYCOSYLTRANSFERASE -RELATED"/>
    <property type="match status" value="1"/>
</dbReference>
<keyword evidence="5" id="KW-0333">Golgi apparatus</keyword>
<comment type="similarity">
    <text evidence="2">Belongs to the glycosyltransferase 47 family.</text>
</comment>
<dbReference type="AlphaFoldDB" id="A0A445LDW2"/>
<evidence type="ECO:0000256" key="1">
    <source>
        <dbReference type="ARBA" id="ARBA00004323"/>
    </source>
</evidence>
<dbReference type="GO" id="GO:0016757">
    <property type="term" value="F:glycosyltransferase activity"/>
    <property type="evidence" value="ECO:0007669"/>
    <property type="project" value="UniProtKB-KW"/>
</dbReference>
<keyword evidence="9" id="KW-1185">Reference proteome</keyword>
<dbReference type="PANTHER" id="PTHR11062:SF207">
    <property type="entry name" value="OS07G0188700 PROTEIN"/>
    <property type="match status" value="1"/>
</dbReference>
<reference evidence="8 9" key="1">
    <citation type="submission" date="2018-09" db="EMBL/GenBank/DDBJ databases">
        <title>A high-quality reference genome of wild soybean provides a powerful tool to mine soybean genomes.</title>
        <authorList>
            <person name="Xie M."/>
            <person name="Chung C.Y.L."/>
            <person name="Li M.-W."/>
            <person name="Wong F.-L."/>
            <person name="Chan T.-F."/>
            <person name="Lam H.-M."/>
        </authorList>
    </citation>
    <scope>NUCLEOTIDE SEQUENCE [LARGE SCALE GENOMIC DNA]</scope>
    <source>
        <strain evidence="9">cv. W05</strain>
        <tissue evidence="8">Hypocotyl of etiolated seedlings</tissue>
    </source>
</reference>
<keyword evidence="8" id="KW-0808">Transferase</keyword>
<dbReference type="Pfam" id="PF03016">
    <property type="entry name" value="Exostosin_GT47"/>
    <property type="match status" value="1"/>
</dbReference>
<keyword evidence="6" id="KW-0472">Membrane</keyword>
<keyword evidence="6" id="KW-1133">Transmembrane helix</keyword>
<dbReference type="InterPro" id="IPR040911">
    <property type="entry name" value="Exostosin_GT47"/>
</dbReference>